<proteinExistence type="predicted"/>
<organism evidence="1 2">
    <name type="scientific">Croceitalea rosinachiae</name>
    <dbReference type="NCBI Taxonomy" id="3075596"/>
    <lineage>
        <taxon>Bacteria</taxon>
        <taxon>Pseudomonadati</taxon>
        <taxon>Bacteroidota</taxon>
        <taxon>Flavobacteriia</taxon>
        <taxon>Flavobacteriales</taxon>
        <taxon>Flavobacteriaceae</taxon>
        <taxon>Croceitalea</taxon>
    </lineage>
</organism>
<gene>
    <name evidence="1" type="ORF">RM706_05660</name>
</gene>
<sequence length="171" mass="19177">MRKILLFVILGFFVVSCSSDDIFDEECGGVIDFVGSRSLLVELVDEDNNNLIENGFYDMDFIHASTSGIVLNSEDLTPEFIEEEHTLYLPTFLGNEEKNQWVISLSETDKDTLNYTLAIAEIRDKFEGVVYCGTSVTLESADYNSTTISLEDPNTQINSSYSILVKVVKTE</sequence>
<comment type="caution">
    <text evidence="1">The sequence shown here is derived from an EMBL/GenBank/DDBJ whole genome shotgun (WGS) entry which is preliminary data.</text>
</comment>
<protein>
    <submittedName>
        <fullName evidence="1">Uncharacterized protein</fullName>
    </submittedName>
</protein>
<dbReference type="Proteomes" id="UP001255246">
    <property type="component" value="Unassembled WGS sequence"/>
</dbReference>
<name>A0ABU3A8J4_9FLAO</name>
<dbReference type="EMBL" id="JAVRHR010000001">
    <property type="protein sequence ID" value="MDT0606503.1"/>
    <property type="molecule type" value="Genomic_DNA"/>
</dbReference>
<evidence type="ECO:0000313" key="2">
    <source>
        <dbReference type="Proteomes" id="UP001255246"/>
    </source>
</evidence>
<dbReference type="PROSITE" id="PS51257">
    <property type="entry name" value="PROKAR_LIPOPROTEIN"/>
    <property type="match status" value="1"/>
</dbReference>
<accession>A0ABU3A8J4</accession>
<reference evidence="1 2" key="1">
    <citation type="submission" date="2023-09" db="EMBL/GenBank/DDBJ databases">
        <authorList>
            <person name="Rey-Velasco X."/>
        </authorList>
    </citation>
    <scope>NUCLEOTIDE SEQUENCE [LARGE SCALE GENOMIC DNA]</scope>
    <source>
        <strain evidence="1 2">F388</strain>
    </source>
</reference>
<keyword evidence="2" id="KW-1185">Reference proteome</keyword>
<evidence type="ECO:0000313" key="1">
    <source>
        <dbReference type="EMBL" id="MDT0606503.1"/>
    </source>
</evidence>
<dbReference type="RefSeq" id="WP_311350055.1">
    <property type="nucleotide sequence ID" value="NZ_JAVRHR010000001.1"/>
</dbReference>